<dbReference type="Proteomes" id="UP001234297">
    <property type="component" value="Chromosome 9"/>
</dbReference>
<organism evidence="1 2">
    <name type="scientific">Persea americana</name>
    <name type="common">Avocado</name>
    <dbReference type="NCBI Taxonomy" id="3435"/>
    <lineage>
        <taxon>Eukaryota</taxon>
        <taxon>Viridiplantae</taxon>
        <taxon>Streptophyta</taxon>
        <taxon>Embryophyta</taxon>
        <taxon>Tracheophyta</taxon>
        <taxon>Spermatophyta</taxon>
        <taxon>Magnoliopsida</taxon>
        <taxon>Magnoliidae</taxon>
        <taxon>Laurales</taxon>
        <taxon>Lauraceae</taxon>
        <taxon>Persea</taxon>
    </lineage>
</organism>
<proteinExistence type="predicted"/>
<gene>
    <name evidence="1" type="ORF">MRB53_029497</name>
</gene>
<keyword evidence="2" id="KW-1185">Reference proteome</keyword>
<dbReference type="EMBL" id="CM056817">
    <property type="protein sequence ID" value="KAJ8620968.1"/>
    <property type="molecule type" value="Genomic_DNA"/>
</dbReference>
<name>A0ACC2KJ65_PERAE</name>
<reference evidence="1 2" key="1">
    <citation type="journal article" date="2022" name="Hortic Res">
        <title>A haplotype resolved chromosomal level avocado genome allows analysis of novel avocado genes.</title>
        <authorList>
            <person name="Nath O."/>
            <person name="Fletcher S.J."/>
            <person name="Hayward A."/>
            <person name="Shaw L.M."/>
            <person name="Masouleh A.K."/>
            <person name="Furtado A."/>
            <person name="Henry R.J."/>
            <person name="Mitter N."/>
        </authorList>
    </citation>
    <scope>NUCLEOTIDE SEQUENCE [LARGE SCALE GENOMIC DNA]</scope>
    <source>
        <strain evidence="2">cv. Hass</strain>
    </source>
</reference>
<evidence type="ECO:0000313" key="1">
    <source>
        <dbReference type="EMBL" id="KAJ8620968.1"/>
    </source>
</evidence>
<protein>
    <submittedName>
        <fullName evidence="1">Uncharacterized protein</fullName>
    </submittedName>
</protein>
<evidence type="ECO:0000313" key="2">
    <source>
        <dbReference type="Proteomes" id="UP001234297"/>
    </source>
</evidence>
<comment type="caution">
    <text evidence="1">The sequence shown here is derived from an EMBL/GenBank/DDBJ whole genome shotgun (WGS) entry which is preliminary data.</text>
</comment>
<sequence length="117" mass="12721">MVQKYFDGNEFSLRIDPDQAVVCGAAIQAANSSGMSNNLPNLMAQEVILTADQIQLPLKACDGEKTKIQDNNLLGGLEPIKHAISFPPSSIITVRFNVNENGIFTISAENWTADSRK</sequence>
<accession>A0ACC2KJ65</accession>